<keyword evidence="2" id="KW-1185">Reference proteome</keyword>
<comment type="caution">
    <text evidence="1">The sequence shown here is derived from an EMBL/GenBank/DDBJ whole genome shotgun (WGS) entry which is preliminary data.</text>
</comment>
<dbReference type="AlphaFoldDB" id="A0A9W7ZLG1"/>
<dbReference type="Proteomes" id="UP001150538">
    <property type="component" value="Unassembled WGS sequence"/>
</dbReference>
<evidence type="ECO:0000313" key="1">
    <source>
        <dbReference type="EMBL" id="KAJ1911916.1"/>
    </source>
</evidence>
<evidence type="ECO:0000313" key="2">
    <source>
        <dbReference type="Proteomes" id="UP001150538"/>
    </source>
</evidence>
<gene>
    <name evidence="1" type="ORF">H4219_005789</name>
</gene>
<protein>
    <submittedName>
        <fullName evidence="1">Uncharacterized protein</fullName>
    </submittedName>
</protein>
<proteinExistence type="predicted"/>
<reference evidence="1" key="1">
    <citation type="submission" date="2022-07" db="EMBL/GenBank/DDBJ databases">
        <title>Phylogenomic reconstructions and comparative analyses of Kickxellomycotina fungi.</title>
        <authorList>
            <person name="Reynolds N.K."/>
            <person name="Stajich J.E."/>
            <person name="Barry K."/>
            <person name="Grigoriev I.V."/>
            <person name="Crous P."/>
            <person name="Smith M.E."/>
        </authorList>
    </citation>
    <scope>NUCLEOTIDE SEQUENCE</scope>
    <source>
        <strain evidence="1">NBRC 100468</strain>
    </source>
</reference>
<sequence length="277" mass="32067">MEQPTTKSHYAMDWSYLVKDTLNWIEQIKEKAIFDERHRLTCDFVAIKDILKGYMMARHADIRGAYILFINNEITMEHLKILFQGPHSYDVMGFAKKFFHGEAYKITITGSYPVTPRLFFYQWAEKINKILAGQGNFNAQENGYLTILMKEYLYVLDQCIMFISDVRFGHNGNASQTEMDTMKDILDFITYRLSKRILRLKSHYGNLLEDGRRLLRDEFNGCFEKDFKADYGGGTNTLYEDIQTNNPKSITNIKFGVGSVDLLLVHLASCLEVGHSA</sequence>
<dbReference type="EMBL" id="JANBPU010000396">
    <property type="protein sequence ID" value="KAJ1911916.1"/>
    <property type="molecule type" value="Genomic_DNA"/>
</dbReference>
<accession>A0A9W7ZLG1</accession>
<name>A0A9W7ZLG1_9FUNG</name>
<organism evidence="1 2">
    <name type="scientific">Mycoemilia scoparia</name>
    <dbReference type="NCBI Taxonomy" id="417184"/>
    <lineage>
        <taxon>Eukaryota</taxon>
        <taxon>Fungi</taxon>
        <taxon>Fungi incertae sedis</taxon>
        <taxon>Zoopagomycota</taxon>
        <taxon>Kickxellomycotina</taxon>
        <taxon>Kickxellomycetes</taxon>
        <taxon>Kickxellales</taxon>
        <taxon>Kickxellaceae</taxon>
        <taxon>Mycoemilia</taxon>
    </lineage>
</organism>